<dbReference type="EMBL" id="CABPSB010000005">
    <property type="protein sequence ID" value="VVD96905.1"/>
    <property type="molecule type" value="Genomic_DNA"/>
</dbReference>
<accession>A0A5E4UA66</accession>
<reference evidence="2 3" key="1">
    <citation type="submission" date="2019-08" db="EMBL/GenBank/DDBJ databases">
        <authorList>
            <person name="Peeters C."/>
        </authorList>
    </citation>
    <scope>NUCLEOTIDE SEQUENCE [LARGE SCALE GENOMIC DNA]</scope>
    <source>
        <strain evidence="2 3">LMG 31108</strain>
    </source>
</reference>
<sequence length="103" mass="10607">MPSHSSNARSVPFPFLPVVLDAPKAAPAHSASGTSGKAALPEVAEASRRTGAGRAKPRTSRRGNVAEAAQPPGMDAECGNALRIEVVRRIAPECLTVLGAIVR</sequence>
<organism evidence="2 3">
    <name type="scientific">Pandoraea anhela</name>
    <dbReference type="NCBI Taxonomy" id="2508295"/>
    <lineage>
        <taxon>Bacteria</taxon>
        <taxon>Pseudomonadati</taxon>
        <taxon>Pseudomonadota</taxon>
        <taxon>Betaproteobacteria</taxon>
        <taxon>Burkholderiales</taxon>
        <taxon>Burkholderiaceae</taxon>
        <taxon>Pandoraea</taxon>
    </lineage>
</organism>
<dbReference type="AlphaFoldDB" id="A0A5E4UA66"/>
<evidence type="ECO:0000256" key="1">
    <source>
        <dbReference type="SAM" id="MobiDB-lite"/>
    </source>
</evidence>
<feature type="region of interest" description="Disordered" evidence="1">
    <location>
        <begin position="25"/>
        <end position="74"/>
    </location>
</feature>
<dbReference type="Proteomes" id="UP000406256">
    <property type="component" value="Unassembled WGS sequence"/>
</dbReference>
<name>A0A5E4UA66_9BURK</name>
<evidence type="ECO:0000313" key="2">
    <source>
        <dbReference type="EMBL" id="VVD96905.1"/>
    </source>
</evidence>
<keyword evidence="3" id="KW-1185">Reference proteome</keyword>
<evidence type="ECO:0000313" key="3">
    <source>
        <dbReference type="Proteomes" id="UP000406256"/>
    </source>
</evidence>
<protein>
    <submittedName>
        <fullName evidence="2">Uncharacterized protein</fullName>
    </submittedName>
</protein>
<proteinExistence type="predicted"/>
<gene>
    <name evidence="2" type="ORF">PAN31108_01919</name>
</gene>